<gene>
    <name evidence="2" type="ORF">TWF481_006007</name>
</gene>
<evidence type="ECO:0000313" key="2">
    <source>
        <dbReference type="EMBL" id="KAK6507580.1"/>
    </source>
</evidence>
<comment type="caution">
    <text evidence="2">The sequence shown here is derived from an EMBL/GenBank/DDBJ whole genome shotgun (WGS) entry which is preliminary data.</text>
</comment>
<name>A0AAV9WHH8_9PEZI</name>
<organism evidence="2 3">
    <name type="scientific">Arthrobotrys musiformis</name>
    <dbReference type="NCBI Taxonomy" id="47236"/>
    <lineage>
        <taxon>Eukaryota</taxon>
        <taxon>Fungi</taxon>
        <taxon>Dikarya</taxon>
        <taxon>Ascomycota</taxon>
        <taxon>Pezizomycotina</taxon>
        <taxon>Orbiliomycetes</taxon>
        <taxon>Orbiliales</taxon>
        <taxon>Orbiliaceae</taxon>
        <taxon>Arthrobotrys</taxon>
    </lineage>
</organism>
<feature type="compositionally biased region" description="Polar residues" evidence="1">
    <location>
        <begin position="288"/>
        <end position="298"/>
    </location>
</feature>
<protein>
    <submittedName>
        <fullName evidence="2">Uncharacterized protein</fullName>
    </submittedName>
</protein>
<sequence>MCYDLKTFRCGHYKRTFNNCRCTLYCSGEQRRPTYCGQWHCNRRPYYSDGFCERDHISYVNIGHYFNPETGRRNRYRPGQRIRSLRPHRRGVAAMSDHSSVFSIPSILDYSAIHPDELILDQDPYEFDDTGVLEVGVGFEIRDGGPHPDHRTGISNISEIFSNPRISPGELFDMIARELGARDSNNQPMTDVIENIVRMASSGVGSNARSSLPRATVIQRTATGTVARPLRGFSSAALRPSAFDRILESTPLPLLGGHDLMDIDEDPTDVGTSRRRDRRPRANPRAGPSTNNNSGRPV</sequence>
<feature type="compositionally biased region" description="Basic residues" evidence="1">
    <location>
        <begin position="273"/>
        <end position="282"/>
    </location>
</feature>
<accession>A0AAV9WHH8</accession>
<proteinExistence type="predicted"/>
<feature type="region of interest" description="Disordered" evidence="1">
    <location>
        <begin position="254"/>
        <end position="298"/>
    </location>
</feature>
<dbReference type="EMBL" id="JAVHJL010000003">
    <property type="protein sequence ID" value="KAK6507580.1"/>
    <property type="molecule type" value="Genomic_DNA"/>
</dbReference>
<evidence type="ECO:0000313" key="3">
    <source>
        <dbReference type="Proteomes" id="UP001370758"/>
    </source>
</evidence>
<reference evidence="2 3" key="1">
    <citation type="submission" date="2023-08" db="EMBL/GenBank/DDBJ databases">
        <authorList>
            <person name="Palmer J.M."/>
        </authorList>
    </citation>
    <scope>NUCLEOTIDE SEQUENCE [LARGE SCALE GENOMIC DNA]</scope>
    <source>
        <strain evidence="2 3">TWF481</strain>
    </source>
</reference>
<dbReference type="Proteomes" id="UP001370758">
    <property type="component" value="Unassembled WGS sequence"/>
</dbReference>
<dbReference type="AlphaFoldDB" id="A0AAV9WHH8"/>
<evidence type="ECO:0000256" key="1">
    <source>
        <dbReference type="SAM" id="MobiDB-lite"/>
    </source>
</evidence>
<keyword evidence="3" id="KW-1185">Reference proteome</keyword>